<evidence type="ECO:0000313" key="1">
    <source>
        <dbReference type="EMBL" id="KMU88824.1"/>
    </source>
</evidence>
<dbReference type="EMBL" id="DS017007">
    <property type="protein sequence ID" value="KMU88824.1"/>
    <property type="molecule type" value="Genomic_DNA"/>
</dbReference>
<accession>A0A0J8RXE0</accession>
<sequence>MADNNGLCISLCNPLISQVQHHSYTTFQTHSMIFVRSKPSTQQRIPLLDLDLVNRVILPFPSARNLTEQCFIASRRNHWSTLSYSCHEMKQRNHITLSSGVIWNSGMQFDHRLPGRFSNGVAGSTLSDWISKY</sequence>
<dbReference type="VEuPathDB" id="FungiDB:CIHG_06491"/>
<dbReference type="Proteomes" id="UP000054563">
    <property type="component" value="Unassembled WGS sequence"/>
</dbReference>
<organism evidence="1 2">
    <name type="scientific">Coccidioides immitis H538.4</name>
    <dbReference type="NCBI Taxonomy" id="396776"/>
    <lineage>
        <taxon>Eukaryota</taxon>
        <taxon>Fungi</taxon>
        <taxon>Dikarya</taxon>
        <taxon>Ascomycota</taxon>
        <taxon>Pezizomycotina</taxon>
        <taxon>Eurotiomycetes</taxon>
        <taxon>Eurotiomycetidae</taxon>
        <taxon>Onygenales</taxon>
        <taxon>Onygenaceae</taxon>
        <taxon>Coccidioides</taxon>
    </lineage>
</organism>
<proteinExistence type="predicted"/>
<dbReference type="AlphaFoldDB" id="A0A0J8RXE0"/>
<gene>
    <name evidence="1" type="ORF">CIHG_06491</name>
</gene>
<evidence type="ECO:0000313" key="2">
    <source>
        <dbReference type="Proteomes" id="UP000054563"/>
    </source>
</evidence>
<reference evidence="2" key="1">
    <citation type="journal article" date="2010" name="Genome Res.">
        <title>Population genomic sequencing of Coccidioides fungi reveals recent hybridization and transposon control.</title>
        <authorList>
            <person name="Neafsey D.E."/>
            <person name="Barker B.M."/>
            <person name="Sharpton T.J."/>
            <person name="Stajich J.E."/>
            <person name="Park D.J."/>
            <person name="Whiston E."/>
            <person name="Hung C.-Y."/>
            <person name="McMahan C."/>
            <person name="White J."/>
            <person name="Sykes S."/>
            <person name="Heiman D."/>
            <person name="Young S."/>
            <person name="Zeng Q."/>
            <person name="Abouelleil A."/>
            <person name="Aftuck L."/>
            <person name="Bessette D."/>
            <person name="Brown A."/>
            <person name="FitzGerald M."/>
            <person name="Lui A."/>
            <person name="Macdonald J.P."/>
            <person name="Priest M."/>
            <person name="Orbach M.J."/>
            <person name="Galgiani J.N."/>
            <person name="Kirkland T.N."/>
            <person name="Cole G.T."/>
            <person name="Birren B.W."/>
            <person name="Henn M.R."/>
            <person name="Taylor J.W."/>
            <person name="Rounsley S.D."/>
        </authorList>
    </citation>
    <scope>NUCLEOTIDE SEQUENCE [LARGE SCALE GENOMIC DNA]</scope>
    <source>
        <strain evidence="2">H538.4</strain>
    </source>
</reference>
<name>A0A0J8RXE0_COCIT</name>
<protein>
    <submittedName>
        <fullName evidence="1">Uncharacterized protein</fullName>
    </submittedName>
</protein>